<evidence type="ECO:0000313" key="2">
    <source>
        <dbReference type="EMBL" id="MDN6900447.1"/>
    </source>
</evidence>
<dbReference type="RefSeq" id="WP_128685729.1">
    <property type="nucleotide sequence ID" value="NZ_CP029684.2"/>
</dbReference>
<evidence type="ECO:0000313" key="5">
    <source>
        <dbReference type="Proteomes" id="UP001167919"/>
    </source>
</evidence>
<dbReference type="EMBL" id="CP029684">
    <property type="protein sequence ID" value="QAS69533.1"/>
    <property type="molecule type" value="Genomic_DNA"/>
</dbReference>
<name>A0AAJ1RCX3_9LACO</name>
<organism evidence="2 5">
    <name type="scientific">Oenococcus sicerae</name>
    <dbReference type="NCBI Taxonomy" id="2203724"/>
    <lineage>
        <taxon>Bacteria</taxon>
        <taxon>Bacillati</taxon>
        <taxon>Bacillota</taxon>
        <taxon>Bacilli</taxon>
        <taxon>Lactobacillales</taxon>
        <taxon>Lactobacillaceae</taxon>
        <taxon>Oenococcus</taxon>
    </lineage>
</organism>
<keyword evidence="1" id="KW-1133">Transmembrane helix</keyword>
<sequence>MENLSLKNNGHDLNKMFTLLGTAFLIAFVLASGVFSDIVAAVAMSANTRRIVGKYIDAGMGAASIIALLGGGGLIVLIVKQAFRSGIKKVILAA</sequence>
<evidence type="ECO:0000313" key="4">
    <source>
        <dbReference type="Proteomes" id="UP000286907"/>
    </source>
</evidence>
<dbReference type="AlphaFoldDB" id="A0AAJ1RCX3"/>
<reference evidence="3" key="3">
    <citation type="submission" date="2020-01" db="EMBL/GenBank/DDBJ databases">
        <authorList>
            <person name="Cousin F.J."/>
            <person name="Le Guellec R."/>
            <person name="Cretenet M."/>
        </authorList>
    </citation>
    <scope>NUCLEOTIDE SEQUENCE</scope>
    <source>
        <strain evidence="3">UCMA 15228</strain>
    </source>
</reference>
<evidence type="ECO:0000256" key="1">
    <source>
        <dbReference type="SAM" id="Phobius"/>
    </source>
</evidence>
<reference evidence="3 4" key="1">
    <citation type="journal article" date="2019" name="Syst. Appl. Microbiol.">
        <title>Oenococcus sicerae sp. nov., isolated from French cider.</title>
        <authorList>
            <person name="Cousin F.J."/>
            <person name="Le Guellec R."/>
            <person name="Chagnot C."/>
            <person name="Goux D."/>
            <person name="Dalmasso M."/>
            <person name="Laplace J.M."/>
            <person name="Cretenet M."/>
        </authorList>
    </citation>
    <scope>NUCLEOTIDE SEQUENCE [LARGE SCALE GENOMIC DNA]</scope>
    <source>
        <strain evidence="3 4">UCMA 15228</strain>
    </source>
</reference>
<protein>
    <submittedName>
        <fullName evidence="2">Uncharacterized protein</fullName>
    </submittedName>
</protein>
<reference evidence="2" key="2">
    <citation type="submission" date="2019-01" db="EMBL/GenBank/DDBJ databases">
        <title>Oenococcus sicerae UCMA17102.</title>
        <authorList>
            <person name="Cousin F.J."/>
            <person name="Le Guellec R."/>
            <person name="Cretenet M."/>
        </authorList>
    </citation>
    <scope>NUCLEOTIDE SEQUENCE</scope>
    <source>
        <strain evidence="2">UCMA17102</strain>
    </source>
</reference>
<keyword evidence="1" id="KW-0472">Membrane</keyword>
<dbReference type="Proteomes" id="UP000286907">
    <property type="component" value="Chromosome"/>
</dbReference>
<dbReference type="Proteomes" id="UP001167919">
    <property type="component" value="Unassembled WGS sequence"/>
</dbReference>
<proteinExistence type="predicted"/>
<dbReference type="EMBL" id="SDWY01000003">
    <property type="protein sequence ID" value="MDN6900447.1"/>
    <property type="molecule type" value="Genomic_DNA"/>
</dbReference>
<keyword evidence="1" id="KW-0812">Transmembrane</keyword>
<evidence type="ECO:0000313" key="3">
    <source>
        <dbReference type="EMBL" id="QAS69533.1"/>
    </source>
</evidence>
<gene>
    <name evidence="3" type="ORF">DLJ48_02840</name>
    <name evidence="2" type="ORF">EVC35_05440</name>
</gene>
<keyword evidence="4" id="KW-1185">Reference proteome</keyword>
<accession>A0AAJ1RCX3</accession>
<feature type="transmembrane region" description="Helical" evidence="1">
    <location>
        <begin position="60"/>
        <end position="79"/>
    </location>
</feature>